<name>A0A078AUY7_STYLE</name>
<accession>A0A078AUY7</accession>
<feature type="signal peptide" evidence="7">
    <location>
        <begin position="1"/>
        <end position="17"/>
    </location>
</feature>
<dbReference type="GO" id="GO:0006508">
    <property type="term" value="P:proteolysis"/>
    <property type="evidence" value="ECO:0007669"/>
    <property type="project" value="UniProtKB-KW"/>
</dbReference>
<dbReference type="InParanoid" id="A0A078AUY7"/>
<evidence type="ECO:0000256" key="5">
    <source>
        <dbReference type="SAM" id="MobiDB-lite"/>
    </source>
</evidence>
<evidence type="ECO:0000256" key="7">
    <source>
        <dbReference type="SAM" id="SignalP"/>
    </source>
</evidence>
<dbReference type="EMBL" id="CCKQ01014268">
    <property type="protein sequence ID" value="CDW86019.1"/>
    <property type="molecule type" value="Genomic_DNA"/>
</dbReference>
<comment type="similarity">
    <text evidence="1">Belongs to the peptidase A1 family.</text>
</comment>
<dbReference type="Gene3D" id="2.40.70.10">
    <property type="entry name" value="Acid Proteases"/>
    <property type="match status" value="2"/>
</dbReference>
<dbReference type="InterPro" id="IPR033121">
    <property type="entry name" value="PEPTIDASE_A1"/>
</dbReference>
<dbReference type="PANTHER" id="PTHR47966">
    <property type="entry name" value="BETA-SITE APP-CLEAVING ENZYME, ISOFORM A-RELATED"/>
    <property type="match status" value="1"/>
</dbReference>
<dbReference type="InterPro" id="IPR001461">
    <property type="entry name" value="Aspartic_peptidase_A1"/>
</dbReference>
<dbReference type="PROSITE" id="PS51767">
    <property type="entry name" value="PEPTIDASE_A1"/>
    <property type="match status" value="1"/>
</dbReference>
<keyword evidence="10" id="KW-1185">Reference proteome</keyword>
<protein>
    <submittedName>
        <fullName evidence="9">Eukaryotic aspartyl protease family protein</fullName>
    </submittedName>
</protein>
<dbReference type="Proteomes" id="UP000039865">
    <property type="component" value="Unassembled WGS sequence"/>
</dbReference>
<evidence type="ECO:0000256" key="6">
    <source>
        <dbReference type="SAM" id="Phobius"/>
    </source>
</evidence>
<dbReference type="SUPFAM" id="SSF50630">
    <property type="entry name" value="Acid proteases"/>
    <property type="match status" value="1"/>
</dbReference>
<feature type="domain" description="Peptidase A1" evidence="8">
    <location>
        <begin position="60"/>
        <end position="387"/>
    </location>
</feature>
<reference evidence="9 10" key="1">
    <citation type="submission" date="2014-06" db="EMBL/GenBank/DDBJ databases">
        <authorList>
            <person name="Swart Estienne"/>
        </authorList>
    </citation>
    <scope>NUCLEOTIDE SEQUENCE [LARGE SCALE GENOMIC DNA]</scope>
    <source>
        <strain evidence="9 10">130c</strain>
    </source>
</reference>
<keyword evidence="3" id="KW-0064">Aspartyl protease</keyword>
<keyword evidence="6" id="KW-0472">Membrane</keyword>
<sequence>MNRVALLLLLGVSASQASFKLELFKRNSPLQETSDSFLHFPLKQDNQMMKDVRDMGSSELLASVSFGKQKNLGQLSVSTSSDFTAINQLTCDACKNKIYDESQGQNIKKDQTIELGNLEGFGDLVLDDVSFIPDKTKPTNTIDAEIQFLALSKPLTNKVTQKTLPDTDGVLGLGFNNDQKQSFIQYASPLDKKKFSIFLNKTYSALSMGSFDNSFLADGEENQGYGWHTFDLTQKDSWTVEMQDARYIYMTFLKSGANKARISTNDEYIYIPNDDFSALKDAWKGKSADIKCPSDLNFCFINQTCQEISHTIGPFKIQFSTNEYFSVESDEFTYNGKDFGPYYENQCVFGVMSSELATKNNEFILGQAFLRNYLTGFDVDKKTISFGIHQNSTAAVRKTFSGGIIALLAISTALFFPLFVLGIYFLIQFLKRGRRQREKEAREQEKKRLMSDLDRSAESQ</sequence>
<feature type="chain" id="PRO_5001729713" evidence="7">
    <location>
        <begin position="18"/>
        <end position="460"/>
    </location>
</feature>
<dbReference type="InterPro" id="IPR034164">
    <property type="entry name" value="Pepsin-like_dom"/>
</dbReference>
<evidence type="ECO:0000256" key="4">
    <source>
        <dbReference type="ARBA" id="ARBA00022801"/>
    </source>
</evidence>
<organism evidence="9 10">
    <name type="scientific">Stylonychia lemnae</name>
    <name type="common">Ciliate</name>
    <dbReference type="NCBI Taxonomy" id="5949"/>
    <lineage>
        <taxon>Eukaryota</taxon>
        <taxon>Sar</taxon>
        <taxon>Alveolata</taxon>
        <taxon>Ciliophora</taxon>
        <taxon>Intramacronucleata</taxon>
        <taxon>Spirotrichea</taxon>
        <taxon>Stichotrichia</taxon>
        <taxon>Sporadotrichida</taxon>
        <taxon>Oxytrichidae</taxon>
        <taxon>Stylonychinae</taxon>
        <taxon>Stylonychia</taxon>
    </lineage>
</organism>
<evidence type="ECO:0000313" key="9">
    <source>
        <dbReference type="EMBL" id="CDW86019.1"/>
    </source>
</evidence>
<keyword evidence="4" id="KW-0378">Hydrolase</keyword>
<feature type="region of interest" description="Disordered" evidence="5">
    <location>
        <begin position="437"/>
        <end position="460"/>
    </location>
</feature>
<keyword evidence="2 9" id="KW-0645">Protease</keyword>
<gene>
    <name evidence="9" type="primary">Contig15966.g17015</name>
    <name evidence="9" type="ORF">STYLEM_15110</name>
</gene>
<keyword evidence="6" id="KW-0812">Transmembrane</keyword>
<dbReference type="PANTHER" id="PTHR47966:SF51">
    <property type="entry name" value="BETA-SITE APP-CLEAVING ENZYME, ISOFORM A-RELATED"/>
    <property type="match status" value="1"/>
</dbReference>
<keyword evidence="6" id="KW-1133">Transmembrane helix</keyword>
<dbReference type="Pfam" id="PF00026">
    <property type="entry name" value="Asp"/>
    <property type="match status" value="1"/>
</dbReference>
<evidence type="ECO:0000256" key="2">
    <source>
        <dbReference type="ARBA" id="ARBA00022670"/>
    </source>
</evidence>
<proteinExistence type="inferred from homology"/>
<feature type="transmembrane region" description="Helical" evidence="6">
    <location>
        <begin position="400"/>
        <end position="427"/>
    </location>
</feature>
<dbReference type="AlphaFoldDB" id="A0A078AUY7"/>
<evidence type="ECO:0000313" key="10">
    <source>
        <dbReference type="Proteomes" id="UP000039865"/>
    </source>
</evidence>
<evidence type="ECO:0000259" key="8">
    <source>
        <dbReference type="PROSITE" id="PS51767"/>
    </source>
</evidence>
<keyword evidence="7" id="KW-0732">Signal</keyword>
<dbReference type="InterPro" id="IPR021109">
    <property type="entry name" value="Peptidase_aspartic_dom_sf"/>
</dbReference>
<evidence type="ECO:0000256" key="1">
    <source>
        <dbReference type="ARBA" id="ARBA00007447"/>
    </source>
</evidence>
<evidence type="ECO:0000256" key="3">
    <source>
        <dbReference type="ARBA" id="ARBA00022750"/>
    </source>
</evidence>
<dbReference type="CDD" id="cd05471">
    <property type="entry name" value="pepsin_like"/>
    <property type="match status" value="1"/>
</dbReference>
<dbReference type="GO" id="GO:0004190">
    <property type="term" value="F:aspartic-type endopeptidase activity"/>
    <property type="evidence" value="ECO:0007669"/>
    <property type="project" value="UniProtKB-KW"/>
</dbReference>